<organism evidence="2">
    <name type="scientific">Triticum aestivum</name>
    <name type="common">Wheat</name>
    <dbReference type="NCBI Taxonomy" id="4565"/>
    <lineage>
        <taxon>Eukaryota</taxon>
        <taxon>Viridiplantae</taxon>
        <taxon>Streptophyta</taxon>
        <taxon>Embryophyta</taxon>
        <taxon>Tracheophyta</taxon>
        <taxon>Spermatophyta</taxon>
        <taxon>Magnoliopsida</taxon>
        <taxon>Liliopsida</taxon>
        <taxon>Poales</taxon>
        <taxon>Poaceae</taxon>
        <taxon>BOP clade</taxon>
        <taxon>Pooideae</taxon>
        <taxon>Triticodae</taxon>
        <taxon>Triticeae</taxon>
        <taxon>Triticinae</taxon>
        <taxon>Triticum</taxon>
    </lineage>
</organism>
<dbReference type="EnsemblPlants" id="TraesCS2D02G046000.1">
    <property type="protein sequence ID" value="TraesCS2D02G046000.1"/>
    <property type="gene ID" value="TraesCS2D02G046000"/>
</dbReference>
<dbReference type="Proteomes" id="UP000019116">
    <property type="component" value="Chromosome 2D"/>
</dbReference>
<dbReference type="Gramene" id="TraesCAD_scaffold_038537_01G000100.1">
    <property type="protein sequence ID" value="TraesCAD_scaffold_038537_01G000100.1"/>
    <property type="gene ID" value="TraesCAD_scaffold_038537_01G000100"/>
</dbReference>
<sequence length="96" mass="10655">MAQPAIEQDGYPSASILAPTRKVNIDAYCVQRDDTSESWPTPPTDLRQRGRSVQKQQEQLFYCWSEGELGKGDRGSSTTTILAYNPMASCPQLTKS</sequence>
<evidence type="ECO:0000313" key="3">
    <source>
        <dbReference type="Proteomes" id="UP000019116"/>
    </source>
</evidence>
<keyword evidence="3" id="KW-1185">Reference proteome</keyword>
<dbReference type="Gramene" id="TraesCS2D03G0083800.1">
    <property type="protein sequence ID" value="TraesCS2D03G0083800.1.CDS"/>
    <property type="gene ID" value="TraesCS2D03G0083800"/>
</dbReference>
<evidence type="ECO:0000256" key="1">
    <source>
        <dbReference type="SAM" id="MobiDB-lite"/>
    </source>
</evidence>
<name>A0A3B6D8I7_WHEAT</name>
<dbReference type="Gramene" id="TraesWEE_scaffold_127125_01G000100.1">
    <property type="protein sequence ID" value="TraesWEE_scaffold_127125_01G000100.1"/>
    <property type="gene ID" value="TraesWEE_scaffold_127125_01G000100"/>
</dbReference>
<dbReference type="Gramene" id="TraesCLE_scaffold_008011_01G000400.1">
    <property type="protein sequence ID" value="TraesCLE_scaffold_008011_01G000400.1"/>
    <property type="gene ID" value="TraesCLE_scaffold_008011_01G000400"/>
</dbReference>
<dbReference type="OrthoDB" id="687124at2759"/>
<feature type="region of interest" description="Disordered" evidence="1">
    <location>
        <begin position="34"/>
        <end position="53"/>
    </location>
</feature>
<reference evidence="2" key="1">
    <citation type="submission" date="2018-08" db="EMBL/GenBank/DDBJ databases">
        <authorList>
            <person name="Rossello M."/>
        </authorList>
    </citation>
    <scope>NUCLEOTIDE SEQUENCE [LARGE SCALE GENOMIC DNA]</scope>
    <source>
        <strain evidence="2">cv. Chinese Spring</strain>
    </source>
</reference>
<proteinExistence type="predicted"/>
<dbReference type="Gramene" id="TraesCS2D02G046000.1">
    <property type="protein sequence ID" value="TraesCS2D02G046000.1"/>
    <property type="gene ID" value="TraesCS2D02G046000"/>
</dbReference>
<dbReference type="AlphaFoldDB" id="A0A3B6D8I7"/>
<accession>A0A3B6D8I7</accession>
<dbReference type="STRING" id="4565.A0A3B6D8I7"/>
<evidence type="ECO:0000313" key="2">
    <source>
        <dbReference type="EnsemblPlants" id="TraesCS2D02G046000.1"/>
    </source>
</evidence>
<protein>
    <submittedName>
        <fullName evidence="2">Uncharacterized protein</fullName>
    </submittedName>
</protein>
<reference evidence="2" key="2">
    <citation type="submission" date="2018-10" db="UniProtKB">
        <authorList>
            <consortium name="EnsemblPlants"/>
        </authorList>
    </citation>
    <scope>IDENTIFICATION</scope>
</reference>
<dbReference type="OMA" id="MAQPAIE"/>
<dbReference type="Gramene" id="TraesROB_scaffold_016320_01G000100.1">
    <property type="protein sequence ID" value="TraesROB_scaffold_016320_01G000100.1"/>
    <property type="gene ID" value="TraesROB_scaffold_016320_01G000100"/>
</dbReference>